<dbReference type="InterPro" id="IPR006311">
    <property type="entry name" value="TAT_signal"/>
</dbReference>
<dbReference type="PANTHER" id="PTHR46018">
    <property type="entry name" value="ZINC PHOSPHODIESTERASE ELAC PROTEIN 1"/>
    <property type="match status" value="1"/>
</dbReference>
<keyword evidence="1 4" id="KW-0378">Hydrolase</keyword>
<dbReference type="PROSITE" id="PS51318">
    <property type="entry name" value="TAT"/>
    <property type="match status" value="1"/>
</dbReference>
<dbReference type="Proteomes" id="UP000469724">
    <property type="component" value="Unassembled WGS sequence"/>
</dbReference>
<evidence type="ECO:0000313" key="5">
    <source>
        <dbReference type="Proteomes" id="UP000469724"/>
    </source>
</evidence>
<evidence type="ECO:0000256" key="1">
    <source>
        <dbReference type="ARBA" id="ARBA00022801"/>
    </source>
</evidence>
<keyword evidence="2" id="KW-0411">Iron-sulfur</keyword>
<dbReference type="EMBL" id="JAAGRQ010000060">
    <property type="protein sequence ID" value="NDY57754.1"/>
    <property type="molecule type" value="Genomic_DNA"/>
</dbReference>
<accession>A0A7K3NNI2</accession>
<feature type="domain" description="Metallo-beta-lactamase" evidence="3">
    <location>
        <begin position="125"/>
        <end position="179"/>
    </location>
</feature>
<gene>
    <name evidence="4" type="ORF">G3N56_13540</name>
</gene>
<evidence type="ECO:0000256" key="2">
    <source>
        <dbReference type="ARBA" id="ARBA00023014"/>
    </source>
</evidence>
<dbReference type="InterPro" id="IPR001279">
    <property type="entry name" value="Metallo-B-lactamas"/>
</dbReference>
<dbReference type="InterPro" id="IPR036866">
    <property type="entry name" value="RibonucZ/Hydroxyglut_hydro"/>
</dbReference>
<reference evidence="4 5" key="1">
    <citation type="submission" date="2020-02" db="EMBL/GenBank/DDBJ databases">
        <title>Comparative genomics of sulfur disproportionating microorganisms.</title>
        <authorList>
            <person name="Ward L.M."/>
            <person name="Bertran E."/>
            <person name="Johnston D.T."/>
        </authorList>
    </citation>
    <scope>NUCLEOTIDE SEQUENCE [LARGE SCALE GENOMIC DNA]</scope>
    <source>
        <strain evidence="4 5">DSM 3696</strain>
    </source>
</reference>
<dbReference type="SUPFAM" id="SSF56281">
    <property type="entry name" value="Metallo-hydrolase/oxidoreductase"/>
    <property type="match status" value="1"/>
</dbReference>
<comment type="caution">
    <text evidence="4">The sequence shown here is derived from an EMBL/GenBank/DDBJ whole genome shotgun (WGS) entry which is preliminary data.</text>
</comment>
<sequence length="426" mass="46081">MPIRDVKGPRIHRRSLLKGMGALALAPLMVGLGGRLANAHPAGQKKKADAVNHRTRLVLLGTTGGMTWWPGSDRASASQVLVVGDAMYVIDLGFGATHRMAQAFNHGKFLTYRGQTIQGDLSNFLAKVRAVFITHMHMDHLGDYPTFLEIGARAGFGVPDKLKIFGPCNRGRLDENVSGYNGMVQMAGVDTPLATPTPGIRQTTDLILQAFATTFNNCTHDENYPEIPNIIDVKEIGDPNGVPWPAGFHVPDPAKIWTRAETCPAMDPFPIYSDDLVKVSAVLVDHAQVYPSFAFRFDTEDGSVVISGDTGPDTKGNMQKLAQGCDVLVHEIIDNIWVEGSFKGAKPGDPAWPLYQHVLSAHTALDDVGKVAASCRAKTLVLSHIGPGNTPVARLRQAQKGFDGRLIIGEDLMQIGVGKALRRTRV</sequence>
<dbReference type="GO" id="GO:0042781">
    <property type="term" value="F:3'-tRNA processing endoribonuclease activity"/>
    <property type="evidence" value="ECO:0007669"/>
    <property type="project" value="TreeGrafter"/>
</dbReference>
<name>A0A7K3NNI2_9BACT</name>
<dbReference type="RefSeq" id="WP_163302836.1">
    <property type="nucleotide sequence ID" value="NZ_JAAGRQ010000060.1"/>
</dbReference>
<evidence type="ECO:0000259" key="3">
    <source>
        <dbReference type="Pfam" id="PF00753"/>
    </source>
</evidence>
<dbReference type="GO" id="GO:0051536">
    <property type="term" value="F:iron-sulfur cluster binding"/>
    <property type="evidence" value="ECO:0007669"/>
    <property type="project" value="UniProtKB-KW"/>
</dbReference>
<dbReference type="InterPro" id="IPR044094">
    <property type="entry name" value="AtsA-like_MBL-fold"/>
</dbReference>
<dbReference type="PANTHER" id="PTHR46018:SF2">
    <property type="entry name" value="ZINC PHOSPHODIESTERASE ELAC PROTEIN 1"/>
    <property type="match status" value="1"/>
</dbReference>
<protein>
    <submittedName>
        <fullName evidence="4">MBL fold metallo-hydrolase</fullName>
    </submittedName>
</protein>
<evidence type="ECO:0000313" key="4">
    <source>
        <dbReference type="EMBL" id="NDY57754.1"/>
    </source>
</evidence>
<dbReference type="Gene3D" id="3.60.15.10">
    <property type="entry name" value="Ribonuclease Z/Hydroxyacylglutathione hydrolase-like"/>
    <property type="match status" value="1"/>
</dbReference>
<keyword evidence="5" id="KW-1185">Reference proteome</keyword>
<dbReference type="AlphaFoldDB" id="A0A7K3NNI2"/>
<dbReference type="CDD" id="cd07719">
    <property type="entry name" value="arylsulfatase_AtsA-like_MBL-fold"/>
    <property type="match status" value="1"/>
</dbReference>
<keyword evidence="2" id="KW-0408">Iron</keyword>
<dbReference type="Pfam" id="PF00753">
    <property type="entry name" value="Lactamase_B"/>
    <property type="match status" value="1"/>
</dbReference>
<organism evidence="4 5">
    <name type="scientific">Desulfolutivibrio sulfodismutans</name>
    <dbReference type="NCBI Taxonomy" id="63561"/>
    <lineage>
        <taxon>Bacteria</taxon>
        <taxon>Pseudomonadati</taxon>
        <taxon>Thermodesulfobacteriota</taxon>
        <taxon>Desulfovibrionia</taxon>
        <taxon>Desulfovibrionales</taxon>
        <taxon>Desulfovibrionaceae</taxon>
        <taxon>Desulfolutivibrio</taxon>
    </lineage>
</organism>
<keyword evidence="2" id="KW-0479">Metal-binding</keyword>
<proteinExistence type="predicted"/>